<organism evidence="2 3">
    <name type="scientific">Parnassius apollo</name>
    <name type="common">Apollo butterfly</name>
    <name type="synonym">Papilio apollo</name>
    <dbReference type="NCBI Taxonomy" id="110799"/>
    <lineage>
        <taxon>Eukaryota</taxon>
        <taxon>Metazoa</taxon>
        <taxon>Ecdysozoa</taxon>
        <taxon>Arthropoda</taxon>
        <taxon>Hexapoda</taxon>
        <taxon>Insecta</taxon>
        <taxon>Pterygota</taxon>
        <taxon>Neoptera</taxon>
        <taxon>Endopterygota</taxon>
        <taxon>Lepidoptera</taxon>
        <taxon>Glossata</taxon>
        <taxon>Ditrysia</taxon>
        <taxon>Papilionoidea</taxon>
        <taxon>Papilionidae</taxon>
        <taxon>Parnassiinae</taxon>
        <taxon>Parnassini</taxon>
        <taxon>Parnassius</taxon>
        <taxon>Parnassius</taxon>
    </lineage>
</organism>
<gene>
    <name evidence="2" type="ORF">PAPOLLO_LOCUS21775</name>
</gene>
<evidence type="ECO:0000313" key="3">
    <source>
        <dbReference type="Proteomes" id="UP000691718"/>
    </source>
</evidence>
<reference evidence="2" key="1">
    <citation type="submission" date="2021-04" db="EMBL/GenBank/DDBJ databases">
        <authorList>
            <person name="Tunstrom K."/>
        </authorList>
    </citation>
    <scope>NUCLEOTIDE SEQUENCE</scope>
</reference>
<sequence length="136" mass="15119">MQRVLNIYYYFSEYLIGKDITHKLYSVSEGLGIAGTGENDSAPTHLTRSASVDAVHEGARGRLRSVAWRARTTAPKGNSYWQPVVARQFLRQSPFGRAMLPPKLLTQASSASLQPSSNRRREVKFAETPITTEPPV</sequence>
<keyword evidence="3" id="KW-1185">Reference proteome</keyword>
<evidence type="ECO:0000313" key="2">
    <source>
        <dbReference type="EMBL" id="CAG5040003.1"/>
    </source>
</evidence>
<protein>
    <submittedName>
        <fullName evidence="2">(apollo) hypothetical protein</fullName>
    </submittedName>
</protein>
<name>A0A8S3XXK6_PARAO</name>
<feature type="region of interest" description="Disordered" evidence="1">
    <location>
        <begin position="106"/>
        <end position="136"/>
    </location>
</feature>
<comment type="caution">
    <text evidence="2">The sequence shown here is derived from an EMBL/GenBank/DDBJ whole genome shotgun (WGS) entry which is preliminary data.</text>
</comment>
<dbReference type="Proteomes" id="UP000691718">
    <property type="component" value="Unassembled WGS sequence"/>
</dbReference>
<feature type="compositionally biased region" description="Polar residues" evidence="1">
    <location>
        <begin position="106"/>
        <end position="117"/>
    </location>
</feature>
<evidence type="ECO:0000256" key="1">
    <source>
        <dbReference type="SAM" id="MobiDB-lite"/>
    </source>
</evidence>
<accession>A0A8S3XXK6</accession>
<dbReference type="EMBL" id="CAJQZP010001342">
    <property type="protein sequence ID" value="CAG5040003.1"/>
    <property type="molecule type" value="Genomic_DNA"/>
</dbReference>
<proteinExistence type="predicted"/>
<dbReference type="AlphaFoldDB" id="A0A8S3XXK6"/>
<dbReference type="OrthoDB" id="425611at2759"/>